<name>A0A7C4MMT3_9BACT</name>
<sequence length="342" mass="39266">MQKPSVASSWFTVNVRMGEMQTHEEISIFPLFITCIEGPVYVSLKAGIQKGLIITEIGQEGSVPLLKAQNPTDSHVLLLDGEELSGAKQNRVLNTTLLIQAGASIEIPVSCTEQGRWRWDSRRFEDSNVLMAPAMRRRKNESVFENLKRRGRHDSNQMQVWDDIAHYSRMHHAFSETRAMKSVFEEKRFDWKPYTEAFPCQEGQCGLIALIRGNVVSLELVSRPDVYRDIHEKMILSLVMDIPFWKPHHVRGVQDVETFLKHLQEATEEAFPAVGVGTDLRYKGQHLIGSALVVDNWVIHLALYHQSNHRSSLHPDHDRNRYPSYDDFGPVRGRSFRRMPQP</sequence>
<organism evidence="3">
    <name type="scientific">Desulfatirhabdium butyrativorans</name>
    <dbReference type="NCBI Taxonomy" id="340467"/>
    <lineage>
        <taxon>Bacteria</taxon>
        <taxon>Pseudomonadati</taxon>
        <taxon>Thermodesulfobacteriota</taxon>
        <taxon>Desulfobacteria</taxon>
        <taxon>Desulfobacterales</taxon>
        <taxon>Desulfatirhabdiaceae</taxon>
        <taxon>Desulfatirhabdium</taxon>
    </lineage>
</organism>
<dbReference type="AlphaFoldDB" id="A0A7C4MMT3"/>
<feature type="region of interest" description="Disordered" evidence="1">
    <location>
        <begin position="310"/>
        <end position="342"/>
    </location>
</feature>
<protein>
    <recommendedName>
        <fullName evidence="2">ARG and Rhodanese-Phosphatase-superfamily-associated domain-containing protein</fullName>
    </recommendedName>
</protein>
<dbReference type="Pfam" id="PF20208">
    <property type="entry name" value="ARPP-1"/>
    <property type="match status" value="1"/>
</dbReference>
<reference evidence="3" key="1">
    <citation type="journal article" date="2020" name="mSystems">
        <title>Genome- and Community-Level Interaction Insights into Carbon Utilization and Element Cycling Functions of Hydrothermarchaeota in Hydrothermal Sediment.</title>
        <authorList>
            <person name="Zhou Z."/>
            <person name="Liu Y."/>
            <person name="Xu W."/>
            <person name="Pan J."/>
            <person name="Luo Z.H."/>
            <person name="Li M."/>
        </authorList>
    </citation>
    <scope>NUCLEOTIDE SEQUENCE [LARGE SCALE GENOMIC DNA]</scope>
    <source>
        <strain evidence="3">SpSt-477</strain>
    </source>
</reference>
<gene>
    <name evidence="3" type="ORF">ENS29_09980</name>
</gene>
<evidence type="ECO:0000256" key="1">
    <source>
        <dbReference type="SAM" id="MobiDB-lite"/>
    </source>
</evidence>
<proteinExistence type="predicted"/>
<accession>A0A7C4MMT3</accession>
<dbReference type="InterPro" id="IPR046699">
    <property type="entry name" value="ARPP-1"/>
</dbReference>
<feature type="domain" description="ARG and Rhodanese-Phosphatase-superfamily-associated" evidence="2">
    <location>
        <begin position="15"/>
        <end position="303"/>
    </location>
</feature>
<dbReference type="EMBL" id="DSUH01000232">
    <property type="protein sequence ID" value="HGU33170.1"/>
    <property type="molecule type" value="Genomic_DNA"/>
</dbReference>
<comment type="caution">
    <text evidence="3">The sequence shown here is derived from an EMBL/GenBank/DDBJ whole genome shotgun (WGS) entry which is preliminary data.</text>
</comment>
<evidence type="ECO:0000259" key="2">
    <source>
        <dbReference type="Pfam" id="PF20208"/>
    </source>
</evidence>
<evidence type="ECO:0000313" key="3">
    <source>
        <dbReference type="EMBL" id="HGU33170.1"/>
    </source>
</evidence>